<reference evidence="1 2" key="1">
    <citation type="submission" date="2013-05" db="EMBL/GenBank/DDBJ databases">
        <authorList>
            <person name="Harkins D.M."/>
            <person name="Durkin A.S."/>
            <person name="Brinkac L.M."/>
            <person name="Haft D.H."/>
            <person name="Selengut J.D."/>
            <person name="Sanka R."/>
            <person name="DePew J."/>
            <person name="Purushe J."/>
            <person name="Hartskeerl R.A."/>
            <person name="Ahmed A."/>
            <person name="van der Linden H."/>
            <person name="Goris M.G.A."/>
            <person name="Vinetz J.M."/>
            <person name="Sutton G.G."/>
            <person name="Nierman W.C."/>
            <person name="Fouts D.E."/>
        </authorList>
    </citation>
    <scope>NUCLEOTIDE SEQUENCE [LARGE SCALE GENOMIC DNA]</scope>
    <source>
        <strain evidence="1 2">10</strain>
    </source>
</reference>
<dbReference type="AlphaFoldDB" id="V6HEH8"/>
<sequence>MRNGKSLIRKFVPIRVRLKIPIGTGKRLRFPGENVRKRLLGIGLRFNKRSLWR</sequence>
<accession>V6HEH8</accession>
<protein>
    <submittedName>
        <fullName evidence="1">Uncharacterized protein</fullName>
    </submittedName>
</protein>
<dbReference type="Proteomes" id="UP000018719">
    <property type="component" value="Unassembled WGS sequence"/>
</dbReference>
<organism evidence="1 2">
    <name type="scientific">Leptospira inadai serovar Lyme str. 10</name>
    <dbReference type="NCBI Taxonomy" id="1049790"/>
    <lineage>
        <taxon>Bacteria</taxon>
        <taxon>Pseudomonadati</taxon>
        <taxon>Spirochaetota</taxon>
        <taxon>Spirochaetia</taxon>
        <taxon>Leptospirales</taxon>
        <taxon>Leptospiraceae</taxon>
        <taxon>Leptospira</taxon>
    </lineage>
</organism>
<comment type="caution">
    <text evidence="1">The sequence shown here is derived from an EMBL/GenBank/DDBJ whole genome shotgun (WGS) entry which is preliminary data.</text>
</comment>
<name>V6HEH8_9LEPT</name>
<evidence type="ECO:0000313" key="2">
    <source>
        <dbReference type="Proteomes" id="UP000018719"/>
    </source>
</evidence>
<dbReference type="EMBL" id="AHMM02000006">
    <property type="protein sequence ID" value="EQA38467.1"/>
    <property type="molecule type" value="Genomic_DNA"/>
</dbReference>
<evidence type="ECO:0000313" key="1">
    <source>
        <dbReference type="EMBL" id="EQA38467.1"/>
    </source>
</evidence>
<proteinExistence type="predicted"/>
<gene>
    <name evidence="1" type="ORF">LEP1GSC047_2449</name>
</gene>